<dbReference type="Gramene" id="NC13G0195570.1">
    <property type="protein sequence ID" value="NC13G0195570.1:cds"/>
    <property type="gene ID" value="NC13G0195570"/>
</dbReference>
<organism evidence="1">
    <name type="scientific">Nymphaea colorata</name>
    <name type="common">pocket water lily</name>
    <dbReference type="NCBI Taxonomy" id="210225"/>
    <lineage>
        <taxon>Eukaryota</taxon>
        <taxon>Viridiplantae</taxon>
        <taxon>Streptophyta</taxon>
        <taxon>Embryophyta</taxon>
        <taxon>Tracheophyta</taxon>
        <taxon>Spermatophyta</taxon>
        <taxon>Magnoliopsida</taxon>
        <taxon>Nymphaeales</taxon>
        <taxon>Nymphaeaceae</taxon>
        <taxon>Nymphaea</taxon>
    </lineage>
</organism>
<evidence type="ECO:0000313" key="1">
    <source>
        <dbReference type="EMBL" id="VVV82890.1"/>
    </source>
</evidence>
<dbReference type="InterPro" id="IPR027409">
    <property type="entry name" value="GroEL-like_apical_dom_sf"/>
</dbReference>
<proteinExistence type="predicted"/>
<sequence>MENEKIAVIQFQISPPKNDIEQSIVVSDYTQMERILKQSLIKKIKATHCNVLLIQNSILILP</sequence>
<protein>
    <submittedName>
        <fullName evidence="1">Uncharacterized protein</fullName>
    </submittedName>
</protein>
<reference evidence="1" key="1">
    <citation type="submission" date="2019-09" db="EMBL/GenBank/DDBJ databases">
        <authorList>
            <person name="Zhang L."/>
        </authorList>
    </citation>
    <scope>NUCLEOTIDE SEQUENCE</scope>
</reference>
<name>A0A5K0YZH6_9MAGN</name>
<gene>
    <name evidence="1" type="ORF">NYM_LOCUS10032</name>
</gene>
<dbReference type="SUPFAM" id="SSF52029">
    <property type="entry name" value="GroEL apical domain-like"/>
    <property type="match status" value="1"/>
</dbReference>
<accession>A0A5K0YZH6</accession>
<dbReference type="AlphaFoldDB" id="A0A5K0YZH6"/>
<dbReference type="Gene3D" id="3.50.7.10">
    <property type="entry name" value="GroEL"/>
    <property type="match status" value="1"/>
</dbReference>
<dbReference type="EMBL" id="LR721778">
    <property type="protein sequence ID" value="VVV82890.1"/>
    <property type="molecule type" value="Genomic_DNA"/>
</dbReference>